<protein>
    <submittedName>
        <fullName evidence="1">Uncharacterized protein</fullName>
    </submittedName>
</protein>
<keyword evidence="2" id="KW-1185">Reference proteome</keyword>
<gene>
    <name evidence="1" type="ORF">BROSI_A0481</name>
</gene>
<evidence type="ECO:0000313" key="2">
    <source>
        <dbReference type="Proteomes" id="UP000032309"/>
    </source>
</evidence>
<dbReference type="EMBL" id="BAFN01000001">
    <property type="protein sequence ID" value="GAN31977.1"/>
    <property type="molecule type" value="Genomic_DNA"/>
</dbReference>
<name>A0ABQ0JTC6_9BACT</name>
<accession>A0ABQ0JTC6</accession>
<sequence>MDKSGLVTFSSGPGTRIWILRKELERIGTSKRKTEDIRDKYLRSPMLGLDMDKVADALQEIKPESSWFQTKPESDRYRTNFSIESIATGIGVDFKGDTAKTQGAFDYTMGFLTQRMHKEWEPTYTLPRPLNVFSIEEGAAITTRARAGVYADMSEDWTMGLEVDAYGLGGDVGVGDIWGVTPPYFSNPFVGHSNDVSLNTFWARYQPLDTTMSVGAFTPLHVGDYVLKGEPNPTFYGPDYLPFYGVNVVRRFYNPFFIPSTLYEVYFAELPEDSDSTSWLGGFYLGREYEDMKFGFNFMSPFNRGASTSEIDSPLQGTVDGNSVRWEAPYNKVGRQDEFVLGADYSYNFLPTYKVWAAYAHSIYRPIRSDGVDVHGNLFNTGVSGTIGRASFNLEGIFVEPKYDPFVIKMERPDDVQPPGLFYELPYFTTYADSWQLHDAKKYPQNREGVRLHLDYPFPGILSFTRLFADLDYLRQIESSRADNVQEPGFIEPFFGVRTEEGAGKKGSISHGGIGVSSDLPYNHKVSLGYSLYQYRRKTNDANNMDFDVNAVSLTYGYPLLYRLRSKMYFDVGNTFLAVDGKFFSESHNADFIQSAPFMGIDYKYLRSPDTVLSFFVNSRYLLQNDRAEPLLLGDYDAFLTSFGLKIEF</sequence>
<dbReference type="Proteomes" id="UP000032309">
    <property type="component" value="Unassembled WGS sequence"/>
</dbReference>
<comment type="caution">
    <text evidence="1">The sequence shown here is derived from an EMBL/GenBank/DDBJ whole genome shotgun (WGS) entry which is preliminary data.</text>
</comment>
<proteinExistence type="predicted"/>
<evidence type="ECO:0000313" key="1">
    <source>
        <dbReference type="EMBL" id="GAN31977.1"/>
    </source>
</evidence>
<organism evidence="1 2">
    <name type="scientific">Candidatus Brocadia sinica JPN1</name>
    <dbReference type="NCBI Taxonomy" id="1197129"/>
    <lineage>
        <taxon>Bacteria</taxon>
        <taxon>Pseudomonadati</taxon>
        <taxon>Planctomycetota</taxon>
        <taxon>Candidatus Brocadiia</taxon>
        <taxon>Candidatus Brocadiales</taxon>
        <taxon>Candidatus Brocadiaceae</taxon>
        <taxon>Candidatus Brocadia</taxon>
    </lineage>
</organism>
<dbReference type="RefSeq" id="WP_052562021.1">
    <property type="nucleotide sequence ID" value="NZ_BAFN01000001.1"/>
</dbReference>
<reference evidence="2" key="1">
    <citation type="journal article" date="2015" name="Genome Announc.">
        <title>Draft Genome Sequence of an Anaerobic Ammonium-Oxidizing Bacterium, "Candidatus Brocadia sinica".</title>
        <authorList>
            <person name="Oshiki M."/>
            <person name="Shinyako-Hata K."/>
            <person name="Satoh H."/>
            <person name="Okabe S."/>
        </authorList>
    </citation>
    <scope>NUCLEOTIDE SEQUENCE [LARGE SCALE GENOMIC DNA]</scope>
    <source>
        <strain evidence="2">JPN1</strain>
    </source>
</reference>